<gene>
    <name evidence="2" type="ORF">HSR122_1302</name>
</gene>
<organism evidence="2 3">
    <name type="scientific">Halapricum desulfuricans</name>
    <dbReference type="NCBI Taxonomy" id="2841257"/>
    <lineage>
        <taxon>Archaea</taxon>
        <taxon>Methanobacteriati</taxon>
        <taxon>Methanobacteriota</taxon>
        <taxon>Stenosarchaea group</taxon>
        <taxon>Halobacteria</taxon>
        <taxon>Halobacteriales</taxon>
        <taxon>Haloarculaceae</taxon>
        <taxon>Halapricum</taxon>
    </lineage>
</organism>
<name>A0A897NCJ3_9EURY</name>
<dbReference type="AlphaFoldDB" id="A0A897NCJ3"/>
<protein>
    <submittedName>
        <fullName evidence="2">Uncharacterized protein</fullName>
    </submittedName>
</protein>
<accession>A0A897NCJ3</accession>
<evidence type="ECO:0000256" key="1">
    <source>
        <dbReference type="SAM" id="MobiDB-lite"/>
    </source>
</evidence>
<proteinExistence type="predicted"/>
<keyword evidence="3" id="KW-1185">Reference proteome</keyword>
<dbReference type="EMBL" id="CP064788">
    <property type="protein sequence ID" value="QSG08699.1"/>
    <property type="molecule type" value="Genomic_DNA"/>
</dbReference>
<evidence type="ECO:0000313" key="3">
    <source>
        <dbReference type="Proteomes" id="UP000662973"/>
    </source>
</evidence>
<sequence length="75" mass="8592">MRSHRYNGHYQYTPPPHARQVERATAKTPTNVRTRGDRLIGGNVWLTDFRPTVVVAHNLRTLRRGRCRSALGLSP</sequence>
<dbReference type="KEGG" id="hds:HSR122_1302"/>
<feature type="region of interest" description="Disordered" evidence="1">
    <location>
        <begin position="1"/>
        <end position="36"/>
    </location>
</feature>
<reference evidence="2 3" key="1">
    <citation type="submission" date="2020-11" db="EMBL/GenBank/DDBJ databases">
        <title>Carbohydrate-dependent, anaerobic sulfur respiration: A novel catabolism in halophilic archaea.</title>
        <authorList>
            <person name="Sorokin D.Y."/>
            <person name="Messina E."/>
            <person name="Smedile F."/>
            <person name="La Cono V."/>
            <person name="Hallsworth J.E."/>
            <person name="Yakimov M.M."/>
        </authorList>
    </citation>
    <scope>NUCLEOTIDE SEQUENCE [LARGE SCALE GENOMIC DNA]</scope>
    <source>
        <strain evidence="2 3">HSR12-2</strain>
    </source>
</reference>
<dbReference type="Proteomes" id="UP000662973">
    <property type="component" value="Chromosome"/>
</dbReference>
<evidence type="ECO:0000313" key="2">
    <source>
        <dbReference type="EMBL" id="QSG08699.1"/>
    </source>
</evidence>